<dbReference type="STRING" id="1334022.SAMN04487907_101242"/>
<evidence type="ECO:0000313" key="2">
    <source>
        <dbReference type="Proteomes" id="UP000199438"/>
    </source>
</evidence>
<dbReference type="Proteomes" id="UP000199438">
    <property type="component" value="Unassembled WGS sequence"/>
</dbReference>
<dbReference type="EMBL" id="FOKV01000001">
    <property type="protein sequence ID" value="SFB71850.1"/>
    <property type="molecule type" value="Genomic_DNA"/>
</dbReference>
<evidence type="ECO:0000313" key="1">
    <source>
        <dbReference type="EMBL" id="SFB71850.1"/>
    </source>
</evidence>
<organism evidence="1 2">
    <name type="scientific">Zunongwangia mangrovi</name>
    <dbReference type="NCBI Taxonomy" id="1334022"/>
    <lineage>
        <taxon>Bacteria</taxon>
        <taxon>Pseudomonadati</taxon>
        <taxon>Bacteroidota</taxon>
        <taxon>Flavobacteriia</taxon>
        <taxon>Flavobacteriales</taxon>
        <taxon>Flavobacteriaceae</taxon>
        <taxon>Zunongwangia</taxon>
    </lineage>
</organism>
<proteinExistence type="predicted"/>
<gene>
    <name evidence="1" type="ORF">SAMN04487907_101242</name>
</gene>
<dbReference type="AlphaFoldDB" id="A0A1I1DGF9"/>
<protein>
    <submittedName>
        <fullName evidence="1">Uncharacterized protein</fullName>
    </submittedName>
</protein>
<reference evidence="2" key="1">
    <citation type="submission" date="2016-10" db="EMBL/GenBank/DDBJ databases">
        <authorList>
            <person name="Varghese N."/>
            <person name="Submissions S."/>
        </authorList>
    </citation>
    <scope>NUCLEOTIDE SEQUENCE [LARGE SCALE GENOMIC DNA]</scope>
    <source>
        <strain evidence="2">DSM 24499</strain>
    </source>
</reference>
<sequence length="43" mass="5105">MKNQVVPPQTQNPQHFKNLPLNFSIQAAKEIKRFYNRNHNNQA</sequence>
<accession>A0A1I1DGF9</accession>
<name>A0A1I1DGF9_9FLAO</name>
<dbReference type="RefSeq" id="WP_262508064.1">
    <property type="nucleotide sequence ID" value="NZ_FOKV01000001.1"/>
</dbReference>
<keyword evidence="2" id="KW-1185">Reference proteome</keyword>